<dbReference type="EMBL" id="QUTB01005338">
    <property type="protein sequence ID" value="RHY56066.1"/>
    <property type="molecule type" value="Genomic_DNA"/>
</dbReference>
<evidence type="ECO:0000259" key="2">
    <source>
        <dbReference type="Pfam" id="PF19040"/>
    </source>
</evidence>
<feature type="domain" description="SGNH" evidence="2">
    <location>
        <begin position="141"/>
        <end position="326"/>
    </location>
</feature>
<evidence type="ECO:0000313" key="4">
    <source>
        <dbReference type="Proteomes" id="UP000283543"/>
    </source>
</evidence>
<dbReference type="VEuPathDB" id="FungiDB:H257_15770"/>
<sequence>MHGHLWGVALAAFNLPASFSLPAQRVAGIPVLNDLNDTSAATTTTVIVNATTNTSTTVTTRVHLNWSKPPRTSDPTVAKILAGIEDWHPLDGYEGYTEPLTEDTMKVLNRRGTSLPNVILAVAADPVNGAAKFPTIMFRSANGSPPLACNSRHGGDVALVRDLQPSVVFYSSNWIQFWRAGGGAGSVPSATPLCCTPGYQDACAYQTLADVQAMADMFQAELAVLVQSGKKVFVATVNPEGPEFSGRNMVNGNAVGTVTPIKRSVFRQTFASVISILERAVANAQATLVDFSANQCYQDLCQVEPMAEGEPVYKDKDHMRPYYVKSLFYWSCVSIQ</sequence>
<gene>
    <name evidence="3" type="ORF">DYB34_011266</name>
</gene>
<reference evidence="3 4" key="1">
    <citation type="submission" date="2018-08" db="EMBL/GenBank/DDBJ databases">
        <title>Aphanomyces genome sequencing and annotation.</title>
        <authorList>
            <person name="Minardi D."/>
            <person name="Oidtmann B."/>
            <person name="Van Der Giezen M."/>
            <person name="Studholme D.J."/>
        </authorList>
    </citation>
    <scope>NUCLEOTIDE SEQUENCE [LARGE SCALE GENOMIC DNA]</scope>
    <source>
        <strain evidence="3 4">Si</strain>
    </source>
</reference>
<accession>A0A3R7AT12</accession>
<proteinExistence type="predicted"/>
<feature type="signal peptide" evidence="1">
    <location>
        <begin position="1"/>
        <end position="20"/>
    </location>
</feature>
<dbReference type="AlphaFoldDB" id="A0A3R7AT12"/>
<keyword evidence="1" id="KW-0732">Signal</keyword>
<protein>
    <recommendedName>
        <fullName evidence="2">SGNH domain-containing protein</fullName>
    </recommendedName>
</protein>
<organism evidence="3 4">
    <name type="scientific">Aphanomyces astaci</name>
    <name type="common">Crayfish plague agent</name>
    <dbReference type="NCBI Taxonomy" id="112090"/>
    <lineage>
        <taxon>Eukaryota</taxon>
        <taxon>Sar</taxon>
        <taxon>Stramenopiles</taxon>
        <taxon>Oomycota</taxon>
        <taxon>Saprolegniomycetes</taxon>
        <taxon>Saprolegniales</taxon>
        <taxon>Verrucalvaceae</taxon>
        <taxon>Aphanomyces</taxon>
    </lineage>
</organism>
<dbReference type="InterPro" id="IPR043968">
    <property type="entry name" value="SGNH"/>
</dbReference>
<dbReference type="Pfam" id="PF19040">
    <property type="entry name" value="SGNH"/>
    <property type="match status" value="1"/>
</dbReference>
<comment type="caution">
    <text evidence="3">The sequence shown here is derived from an EMBL/GenBank/DDBJ whole genome shotgun (WGS) entry which is preliminary data.</text>
</comment>
<dbReference type="Proteomes" id="UP000283543">
    <property type="component" value="Unassembled WGS sequence"/>
</dbReference>
<evidence type="ECO:0000256" key="1">
    <source>
        <dbReference type="SAM" id="SignalP"/>
    </source>
</evidence>
<name>A0A3R7AT12_APHAT</name>
<feature type="chain" id="PRO_5018779203" description="SGNH domain-containing protein" evidence="1">
    <location>
        <begin position="21"/>
        <end position="336"/>
    </location>
</feature>
<evidence type="ECO:0000313" key="3">
    <source>
        <dbReference type="EMBL" id="RHY56066.1"/>
    </source>
</evidence>